<feature type="compositionally biased region" description="Basic and acidic residues" evidence="1">
    <location>
        <begin position="41"/>
        <end position="50"/>
    </location>
</feature>
<feature type="region of interest" description="Disordered" evidence="1">
    <location>
        <begin position="1"/>
        <end position="62"/>
    </location>
</feature>
<proteinExistence type="predicted"/>
<evidence type="ECO:0000313" key="4">
    <source>
        <dbReference type="Proteomes" id="UP001148838"/>
    </source>
</evidence>
<dbReference type="Proteomes" id="UP001148838">
    <property type="component" value="Unassembled WGS sequence"/>
</dbReference>
<name>A0ABQ8T145_PERAM</name>
<accession>A0ABQ8T145</accession>
<dbReference type="Gene3D" id="3.80.10.10">
    <property type="entry name" value="Ribonuclease Inhibitor"/>
    <property type="match status" value="1"/>
</dbReference>
<feature type="compositionally biased region" description="Polar residues" evidence="1">
    <location>
        <begin position="113"/>
        <end position="128"/>
    </location>
</feature>
<dbReference type="InterPro" id="IPR036047">
    <property type="entry name" value="F-box-like_dom_sf"/>
</dbReference>
<evidence type="ECO:0000259" key="2">
    <source>
        <dbReference type="PROSITE" id="PS50181"/>
    </source>
</evidence>
<feature type="domain" description="F-box" evidence="2">
    <location>
        <begin position="154"/>
        <end position="200"/>
    </location>
</feature>
<dbReference type="Pfam" id="PF12937">
    <property type="entry name" value="F-box-like"/>
    <property type="match status" value="1"/>
</dbReference>
<dbReference type="EMBL" id="JAJSOF020000017">
    <property type="protein sequence ID" value="KAJ4439637.1"/>
    <property type="molecule type" value="Genomic_DNA"/>
</dbReference>
<dbReference type="SUPFAM" id="SSF52047">
    <property type="entry name" value="RNI-like"/>
    <property type="match status" value="1"/>
</dbReference>
<dbReference type="InterPro" id="IPR032675">
    <property type="entry name" value="LRR_dom_sf"/>
</dbReference>
<dbReference type="SMART" id="SM00256">
    <property type="entry name" value="FBOX"/>
    <property type="match status" value="1"/>
</dbReference>
<dbReference type="SUPFAM" id="SSF81383">
    <property type="entry name" value="F-box domain"/>
    <property type="match status" value="1"/>
</dbReference>
<feature type="region of interest" description="Disordered" evidence="1">
    <location>
        <begin position="94"/>
        <end position="130"/>
    </location>
</feature>
<gene>
    <name evidence="3" type="ORF">ANN_07765</name>
</gene>
<dbReference type="PANTHER" id="PTHR13318">
    <property type="entry name" value="PARTNER OF PAIRED, ISOFORM B-RELATED"/>
    <property type="match status" value="1"/>
</dbReference>
<reference evidence="3 4" key="1">
    <citation type="journal article" date="2022" name="Allergy">
        <title>Genome assembly and annotation of Periplaneta americana reveal a comprehensive cockroach allergen profile.</title>
        <authorList>
            <person name="Wang L."/>
            <person name="Xiong Q."/>
            <person name="Saelim N."/>
            <person name="Wang L."/>
            <person name="Nong W."/>
            <person name="Wan A.T."/>
            <person name="Shi M."/>
            <person name="Liu X."/>
            <person name="Cao Q."/>
            <person name="Hui J.H.L."/>
            <person name="Sookrung N."/>
            <person name="Leung T.F."/>
            <person name="Tungtrongchitr A."/>
            <person name="Tsui S.K.W."/>
        </authorList>
    </citation>
    <scope>NUCLEOTIDE SEQUENCE [LARGE SCALE GENOMIC DNA]</scope>
    <source>
        <strain evidence="3">PWHHKU_190912</strain>
    </source>
</reference>
<evidence type="ECO:0000256" key="1">
    <source>
        <dbReference type="SAM" id="MobiDB-lite"/>
    </source>
</evidence>
<keyword evidence="4" id="KW-1185">Reference proteome</keyword>
<dbReference type="PROSITE" id="PS50181">
    <property type="entry name" value="FBOX"/>
    <property type="match status" value="1"/>
</dbReference>
<evidence type="ECO:0000313" key="3">
    <source>
        <dbReference type="EMBL" id="KAJ4439637.1"/>
    </source>
</evidence>
<feature type="compositionally biased region" description="Low complexity" evidence="1">
    <location>
        <begin position="94"/>
        <end position="112"/>
    </location>
</feature>
<comment type="caution">
    <text evidence="3">The sequence shown here is derived from an EMBL/GenBank/DDBJ whole genome shotgun (WGS) entry which is preliminary data.</text>
</comment>
<feature type="compositionally biased region" description="Basic and acidic residues" evidence="1">
    <location>
        <begin position="13"/>
        <end position="34"/>
    </location>
</feature>
<organism evidence="3 4">
    <name type="scientific">Periplaneta americana</name>
    <name type="common">American cockroach</name>
    <name type="synonym">Blatta americana</name>
    <dbReference type="NCBI Taxonomy" id="6978"/>
    <lineage>
        <taxon>Eukaryota</taxon>
        <taxon>Metazoa</taxon>
        <taxon>Ecdysozoa</taxon>
        <taxon>Arthropoda</taxon>
        <taxon>Hexapoda</taxon>
        <taxon>Insecta</taxon>
        <taxon>Pterygota</taxon>
        <taxon>Neoptera</taxon>
        <taxon>Polyneoptera</taxon>
        <taxon>Dictyoptera</taxon>
        <taxon>Blattodea</taxon>
        <taxon>Blattoidea</taxon>
        <taxon>Blattidae</taxon>
        <taxon>Blattinae</taxon>
        <taxon>Periplaneta</taxon>
    </lineage>
</organism>
<sequence>MIPPKMKQGGKKKPVEAAKIEENNDKSISDECRPCLKRRKVTDNDKKLKETVTNGSNKRWSAVESDVEPEILEDMGVGMLEDEPCVGLKPVKRSLTQESQPSSPLSQSVLESNGTESRLQQNQDNSSVDTRKNNEISEDFFLYRRKQSVHSKGEDAFLKLSDEMVLMIFRWLPKNMLVRCSLVCKRWQRIAYDEVLWTRLDLGSRTLTAGSLGHILTRGTVILRLAQAEVSDPVFIENCPLIIREVPCKLQYLDLSMAVISEQGLANLLSVCRTVRKLSLEHCVINEQVCSAIARNVNLEVLNMSACYGITKDCISYILSGCRKLSALNLAWTNLSVATLDILCTELPASMQRINISGCRKTLTDNHVRKLVTACPDLVELDLSDCTTLTSETINTVTNLDKIEYLALSRCYSIAPSAYLQLSSASSLMFLDIFNLMNEQSVANLQHNLPDVNVNKFLFSSVARPTVGIRRTSIWGLRVRD</sequence>
<dbReference type="InterPro" id="IPR001810">
    <property type="entry name" value="F-box_dom"/>
</dbReference>
<protein>
    <recommendedName>
        <fullName evidence="2">F-box domain-containing protein</fullName>
    </recommendedName>
</protein>